<evidence type="ECO:0000256" key="2">
    <source>
        <dbReference type="ARBA" id="ARBA00004651"/>
    </source>
</evidence>
<dbReference type="AlphaFoldDB" id="A0A0U1CXP0"/>
<proteinExistence type="inferred from homology"/>
<evidence type="ECO:0000313" key="10">
    <source>
        <dbReference type="Proteomes" id="UP000199601"/>
    </source>
</evidence>
<protein>
    <submittedName>
        <fullName evidence="9">Putative amino acid permease</fullName>
    </submittedName>
</protein>
<keyword evidence="5 8" id="KW-0812">Transmembrane</keyword>
<feature type="transmembrane region" description="Helical" evidence="8">
    <location>
        <begin position="68"/>
        <end position="86"/>
    </location>
</feature>
<keyword evidence="4" id="KW-1003">Cell membrane</keyword>
<feature type="transmembrane region" description="Helical" evidence="8">
    <location>
        <begin position="230"/>
        <end position="250"/>
    </location>
</feature>
<dbReference type="GO" id="GO:0022857">
    <property type="term" value="F:transmembrane transporter activity"/>
    <property type="evidence" value="ECO:0007669"/>
    <property type="project" value="InterPro"/>
</dbReference>
<comment type="similarity">
    <text evidence="3">Belongs to the amino acid-polyamine-organocation (APC) superfamily.</text>
</comment>
<keyword evidence="10" id="KW-1185">Reference proteome</keyword>
<evidence type="ECO:0000256" key="7">
    <source>
        <dbReference type="ARBA" id="ARBA00023136"/>
    </source>
</evidence>
<evidence type="ECO:0000256" key="4">
    <source>
        <dbReference type="ARBA" id="ARBA00022475"/>
    </source>
</evidence>
<dbReference type="InterPro" id="IPR050367">
    <property type="entry name" value="APC_superfamily"/>
</dbReference>
<sequence length="539" mass="56325">MSKGGTMAGPDSDAAGAAVKSKGLRGGALGLVSGVVVGLASMAPAYSLAATLGFIVASGDEQLAGVKAPAVVLVSFIPMYLIAVAYRELNEAEPDCGTTFRWASRAFGPVVGWLGGWGIIAAEVIVMANLVDIAGKYSFRLVGQLGWHSVANLADSRFWSTVAGVSWIVLMTYVCYHGIAVSARLLYALLSIQIVALIAFSVVALVKAYTHDAQAFSLHPSLSWFWPGGLDLRTTAAPAVLMAIFMYWGWDTAVSCNEESDDPGRTPGRAGVISTFLLLATFTLVTVSAVAFAGVGTAGIGLGNPHNSRDVFASIGPQLFGDGVLGKIALLLLAASILTSASASTQTTILKTTRTTLSMGAYKALPDSFAKTHPRYLTPSTSTIAVGVVSIIFYVLFTLISESLLAALVGSVGLMIAFYYGLTGFACAWYYRHTLTASVRDFVMRGAFPLLGGVVLLLVFIYGLIQYARPEWLTDHEGHSITILGFGAVAAVGIGALALGVILMLAWWAIAPGFFRGRTITRGVTGADSGGSIVQPVGP</sequence>
<gene>
    <name evidence="9" type="ORF">BN000_00351</name>
</gene>
<feature type="transmembrane region" description="Helical" evidence="8">
    <location>
        <begin position="404"/>
        <end position="431"/>
    </location>
</feature>
<evidence type="ECO:0000256" key="8">
    <source>
        <dbReference type="SAM" id="Phobius"/>
    </source>
</evidence>
<comment type="subcellular location">
    <subcellularLocation>
        <location evidence="2">Cell membrane</location>
        <topology evidence="2">Multi-pass membrane protein</topology>
    </subcellularLocation>
</comment>
<reference evidence="10" key="1">
    <citation type="submission" date="2015-03" db="EMBL/GenBank/DDBJ databases">
        <authorList>
            <person name="Urmite Genomes"/>
        </authorList>
    </citation>
    <scope>NUCLEOTIDE SEQUENCE [LARGE SCALE GENOMIC DNA]</scope>
    <source>
        <strain evidence="10">CSUR P1344</strain>
    </source>
</reference>
<feature type="transmembrane region" description="Helical" evidence="8">
    <location>
        <begin position="31"/>
        <end position="56"/>
    </location>
</feature>
<dbReference type="PIRSF" id="PIRSF006060">
    <property type="entry name" value="AA_transporter"/>
    <property type="match status" value="1"/>
</dbReference>
<comment type="function">
    <text evidence="1">Probable amino-acid or metabolite transport protein.</text>
</comment>
<feature type="transmembrane region" description="Helical" evidence="8">
    <location>
        <begin position="443"/>
        <end position="465"/>
    </location>
</feature>
<dbReference type="PANTHER" id="PTHR42770:SF7">
    <property type="entry name" value="MEMBRANE PROTEIN"/>
    <property type="match status" value="1"/>
</dbReference>
<dbReference type="EMBL" id="CTEC01000001">
    <property type="protein sequence ID" value="CQD02757.1"/>
    <property type="molecule type" value="Genomic_DNA"/>
</dbReference>
<dbReference type="Proteomes" id="UP000199601">
    <property type="component" value="Unassembled WGS sequence"/>
</dbReference>
<feature type="transmembrane region" description="Helical" evidence="8">
    <location>
        <begin position="324"/>
        <end position="343"/>
    </location>
</feature>
<evidence type="ECO:0000256" key="1">
    <source>
        <dbReference type="ARBA" id="ARBA00002249"/>
    </source>
</evidence>
<accession>A0A0U1CXP0</accession>
<keyword evidence="7 8" id="KW-0472">Membrane</keyword>
<evidence type="ECO:0000256" key="5">
    <source>
        <dbReference type="ARBA" id="ARBA00022692"/>
    </source>
</evidence>
<evidence type="ECO:0000256" key="6">
    <source>
        <dbReference type="ARBA" id="ARBA00022989"/>
    </source>
</evidence>
<feature type="transmembrane region" description="Helical" evidence="8">
    <location>
        <begin position="185"/>
        <end position="209"/>
    </location>
</feature>
<feature type="transmembrane region" description="Helical" evidence="8">
    <location>
        <begin position="158"/>
        <end position="179"/>
    </location>
</feature>
<keyword evidence="6 8" id="KW-1133">Transmembrane helix</keyword>
<dbReference type="Pfam" id="PF13520">
    <property type="entry name" value="AA_permease_2"/>
    <property type="match status" value="1"/>
</dbReference>
<feature type="transmembrane region" description="Helical" evidence="8">
    <location>
        <begin position="270"/>
        <end position="303"/>
    </location>
</feature>
<feature type="transmembrane region" description="Helical" evidence="8">
    <location>
        <begin position="106"/>
        <end position="131"/>
    </location>
</feature>
<dbReference type="GO" id="GO:0005886">
    <property type="term" value="C:plasma membrane"/>
    <property type="evidence" value="ECO:0007669"/>
    <property type="project" value="UniProtKB-SubCell"/>
</dbReference>
<organism evidence="9 10">
    <name type="scientific">Mycobacterium europaeum</name>
    <dbReference type="NCBI Taxonomy" id="761804"/>
    <lineage>
        <taxon>Bacteria</taxon>
        <taxon>Bacillati</taxon>
        <taxon>Actinomycetota</taxon>
        <taxon>Actinomycetes</taxon>
        <taxon>Mycobacteriales</taxon>
        <taxon>Mycobacteriaceae</taxon>
        <taxon>Mycobacterium</taxon>
        <taxon>Mycobacterium simiae complex</taxon>
    </lineage>
</organism>
<dbReference type="PANTHER" id="PTHR42770">
    <property type="entry name" value="AMINO ACID TRANSPORTER-RELATED"/>
    <property type="match status" value="1"/>
</dbReference>
<name>A0A0U1CXP0_9MYCO</name>
<dbReference type="Gene3D" id="1.20.1740.10">
    <property type="entry name" value="Amino acid/polyamine transporter I"/>
    <property type="match status" value="1"/>
</dbReference>
<feature type="transmembrane region" description="Helical" evidence="8">
    <location>
        <begin position="376"/>
        <end position="397"/>
    </location>
</feature>
<evidence type="ECO:0000313" key="9">
    <source>
        <dbReference type="EMBL" id="CQD02757.1"/>
    </source>
</evidence>
<evidence type="ECO:0000256" key="3">
    <source>
        <dbReference type="ARBA" id="ARBA00009523"/>
    </source>
</evidence>
<feature type="transmembrane region" description="Helical" evidence="8">
    <location>
        <begin position="486"/>
        <end position="510"/>
    </location>
</feature>
<dbReference type="InterPro" id="IPR002293">
    <property type="entry name" value="AA/rel_permease1"/>
</dbReference>